<dbReference type="InterPro" id="IPR041082">
    <property type="entry name" value="Suv3_C_1"/>
</dbReference>
<name>A0A9P1GZ89_9PEZI</name>
<feature type="region of interest" description="Disordered" evidence="12">
    <location>
        <begin position="614"/>
        <end position="689"/>
    </location>
</feature>
<dbReference type="InterPro" id="IPR027417">
    <property type="entry name" value="P-loop_NTPase"/>
</dbReference>
<comment type="cofactor">
    <cofactor evidence="2">
        <name>Mg(2+)</name>
        <dbReference type="ChEBI" id="CHEBI:18420"/>
    </cofactor>
</comment>
<sequence>MVELCCHVSPTLADASAAAATNGITTQRARPLSFCSACYSNHIIATATSSSLQRVRNRTNLAPLLPAHPPPPWRRHLLPTHLYRHRRATRQSQPIPRNGRRALQASRAFETTLAKHRKEMNSFGIASPENLKKEEQAFMRELKTAFDMAENGRLGSRISLFNSLRLAFIRGDPVTDAQRQLADLRFPWEWFPATRALQRTVHVHIGPTNSGKTYHALKALENAESGVYCGPLRLLAHEVYTRLNAKGKPCALVTGEEQRYPKDTDKYYISCTVEMTPTNQVMDVAVIDEIQMIADPDRGSAWTAAFLGVQAKEVHLCGEERTVDLIQSLCASIGDTCIGDCIVAFSRLAIHSLKAGIERRTGRRCAVIYGSLPPETRAQQAALFNDPDNEYDFLVASDAIGMGLNLEIKRVVFESVTKHDGFDWRTLTISEIRQIGGRAGRYKTARHDLVVDDGTATETAEEEKVGRHDHPAHGLYRAVLDLLFPDTPLSFILMRMRELASVTDRFQLCIRDGFLTIADSIQEFPLSIYDRLVLMTAPVSLRTDGGPEILRAIARCIAERAGGHLLAIQEIRLELLEVDLAALPSAQKTAYLQQLEALHQAVVLYLWVSYRFPASSPPSPSRSTSAASSRTRSTTRSHAKDMLGAEAAEAVQIEEGPGRWEEEGHEEPLAQTPEEISDLAKAENASANA</sequence>
<gene>
    <name evidence="14" type="ORF">PPNO1_LOCUS2330</name>
</gene>
<comment type="subcellular location">
    <subcellularLocation>
        <location evidence="3">Mitochondrion</location>
    </subcellularLocation>
</comment>
<evidence type="ECO:0000256" key="2">
    <source>
        <dbReference type="ARBA" id="ARBA00001946"/>
    </source>
</evidence>
<dbReference type="Pfam" id="PF22527">
    <property type="entry name" value="DEXQc_Suv3"/>
    <property type="match status" value="1"/>
</dbReference>
<accession>A0A9P1GZ89</accession>
<feature type="domain" description="Helicase C-terminal" evidence="13">
    <location>
        <begin position="324"/>
        <end position="483"/>
    </location>
</feature>
<proteinExistence type="predicted"/>
<evidence type="ECO:0000313" key="15">
    <source>
        <dbReference type="Proteomes" id="UP000838763"/>
    </source>
</evidence>
<dbReference type="CDD" id="cd17913">
    <property type="entry name" value="DEXQc_Suv3"/>
    <property type="match status" value="1"/>
</dbReference>
<dbReference type="GO" id="GO:0005524">
    <property type="term" value="F:ATP binding"/>
    <property type="evidence" value="ECO:0007669"/>
    <property type="project" value="UniProtKB-KW"/>
</dbReference>
<dbReference type="PROSITE" id="PS51194">
    <property type="entry name" value="HELICASE_CTER"/>
    <property type="match status" value="1"/>
</dbReference>
<dbReference type="Gene3D" id="1.20.272.40">
    <property type="match status" value="1"/>
</dbReference>
<evidence type="ECO:0000256" key="9">
    <source>
        <dbReference type="ARBA" id="ARBA00022946"/>
    </source>
</evidence>
<dbReference type="Pfam" id="PF18147">
    <property type="entry name" value="Suv3_C_1"/>
    <property type="match status" value="1"/>
</dbReference>
<evidence type="ECO:0000256" key="11">
    <source>
        <dbReference type="ARBA" id="ARBA00047984"/>
    </source>
</evidence>
<evidence type="ECO:0000256" key="12">
    <source>
        <dbReference type="SAM" id="MobiDB-lite"/>
    </source>
</evidence>
<dbReference type="SUPFAM" id="SSF52540">
    <property type="entry name" value="P-loop containing nucleoside triphosphate hydrolases"/>
    <property type="match status" value="1"/>
</dbReference>
<dbReference type="GO" id="GO:0000965">
    <property type="term" value="P:mitochondrial RNA 3'-end processing"/>
    <property type="evidence" value="ECO:0007669"/>
    <property type="project" value="TreeGrafter"/>
</dbReference>
<dbReference type="GO" id="GO:0003724">
    <property type="term" value="F:RNA helicase activity"/>
    <property type="evidence" value="ECO:0007669"/>
    <property type="project" value="UniProtKB-EC"/>
</dbReference>
<dbReference type="PANTHER" id="PTHR12131:SF1">
    <property type="entry name" value="ATP-DEPENDENT RNA HELICASE SUPV3L1, MITOCHONDRIAL-RELATED"/>
    <property type="match status" value="1"/>
</dbReference>
<evidence type="ECO:0000256" key="3">
    <source>
        <dbReference type="ARBA" id="ARBA00004173"/>
    </source>
</evidence>
<evidence type="ECO:0000256" key="6">
    <source>
        <dbReference type="ARBA" id="ARBA00022801"/>
    </source>
</evidence>
<dbReference type="EMBL" id="CALLCH030000005">
    <property type="protein sequence ID" value="CAI4212572.1"/>
    <property type="molecule type" value="Genomic_DNA"/>
</dbReference>
<keyword evidence="15" id="KW-1185">Reference proteome</keyword>
<comment type="caution">
    <text evidence="14">The sequence shown here is derived from an EMBL/GenBank/DDBJ whole genome shotgun (WGS) entry which is preliminary data.</text>
</comment>
<comment type="catalytic activity">
    <reaction evidence="11">
        <text>ATP + H2O = ADP + phosphate + H(+)</text>
        <dbReference type="Rhea" id="RHEA:13065"/>
        <dbReference type="ChEBI" id="CHEBI:15377"/>
        <dbReference type="ChEBI" id="CHEBI:15378"/>
        <dbReference type="ChEBI" id="CHEBI:30616"/>
        <dbReference type="ChEBI" id="CHEBI:43474"/>
        <dbReference type="ChEBI" id="CHEBI:456216"/>
        <dbReference type="EC" id="3.6.4.13"/>
    </reaction>
</comment>
<keyword evidence="6" id="KW-0378">Hydrolase</keyword>
<evidence type="ECO:0000256" key="4">
    <source>
        <dbReference type="ARBA" id="ARBA00012552"/>
    </source>
</evidence>
<dbReference type="InterPro" id="IPR044774">
    <property type="entry name" value="Suv3_DEXQc"/>
</dbReference>
<dbReference type="InterPro" id="IPR022192">
    <property type="entry name" value="SUV3_C"/>
</dbReference>
<evidence type="ECO:0000256" key="8">
    <source>
        <dbReference type="ARBA" id="ARBA00022840"/>
    </source>
</evidence>
<dbReference type="Gene3D" id="1.20.58.1080">
    <property type="match status" value="1"/>
</dbReference>
<dbReference type="InterPro" id="IPR055206">
    <property type="entry name" value="DEXQc_SUV3"/>
</dbReference>
<keyword evidence="9" id="KW-0809">Transit peptide</keyword>
<comment type="cofactor">
    <cofactor evidence="1">
        <name>Mn(2+)</name>
        <dbReference type="ChEBI" id="CHEBI:29035"/>
    </cofactor>
</comment>
<dbReference type="OrthoDB" id="6692397at2759"/>
<dbReference type="SMART" id="SM00490">
    <property type="entry name" value="HELICc"/>
    <property type="match status" value="1"/>
</dbReference>
<evidence type="ECO:0000256" key="5">
    <source>
        <dbReference type="ARBA" id="ARBA00022741"/>
    </source>
</evidence>
<dbReference type="Gene3D" id="3.40.50.300">
    <property type="entry name" value="P-loop containing nucleotide triphosphate hydrolases"/>
    <property type="match status" value="2"/>
</dbReference>
<evidence type="ECO:0000256" key="7">
    <source>
        <dbReference type="ARBA" id="ARBA00022806"/>
    </source>
</evidence>
<dbReference type="CDD" id="cd18805">
    <property type="entry name" value="SF2_C_suv3"/>
    <property type="match status" value="1"/>
</dbReference>
<evidence type="ECO:0000256" key="1">
    <source>
        <dbReference type="ARBA" id="ARBA00001936"/>
    </source>
</evidence>
<dbReference type="Pfam" id="PF12513">
    <property type="entry name" value="SUV3_C"/>
    <property type="match status" value="1"/>
</dbReference>
<dbReference type="GO" id="GO:0045025">
    <property type="term" value="C:mitochondrial degradosome"/>
    <property type="evidence" value="ECO:0007669"/>
    <property type="project" value="TreeGrafter"/>
</dbReference>
<protein>
    <recommendedName>
        <fullName evidence="4">RNA helicase</fullName>
        <ecNumber evidence="4">3.6.4.13</ecNumber>
    </recommendedName>
</protein>
<dbReference type="PANTHER" id="PTHR12131">
    <property type="entry name" value="ATP-DEPENDENT RNA AND DNA HELICASE"/>
    <property type="match status" value="1"/>
</dbReference>
<organism evidence="14 15">
    <name type="scientific">Parascedosporium putredinis</name>
    <dbReference type="NCBI Taxonomy" id="1442378"/>
    <lineage>
        <taxon>Eukaryota</taxon>
        <taxon>Fungi</taxon>
        <taxon>Dikarya</taxon>
        <taxon>Ascomycota</taxon>
        <taxon>Pezizomycotina</taxon>
        <taxon>Sordariomycetes</taxon>
        <taxon>Hypocreomycetidae</taxon>
        <taxon>Microascales</taxon>
        <taxon>Microascaceae</taxon>
        <taxon>Parascedosporium</taxon>
    </lineage>
</organism>
<keyword evidence="10" id="KW-0496">Mitochondrion</keyword>
<dbReference type="FunFam" id="3.40.50.300:FF:000269">
    <property type="entry name" value="ATP-dependent RNA helicase SUPV3L1, mitochondrial"/>
    <property type="match status" value="1"/>
</dbReference>
<dbReference type="InterPro" id="IPR001650">
    <property type="entry name" value="Helicase_C-like"/>
</dbReference>
<evidence type="ECO:0000259" key="13">
    <source>
        <dbReference type="PROSITE" id="PS51194"/>
    </source>
</evidence>
<dbReference type="Proteomes" id="UP000838763">
    <property type="component" value="Unassembled WGS sequence"/>
</dbReference>
<dbReference type="InterPro" id="IPR050699">
    <property type="entry name" value="RNA-DNA_Helicase"/>
</dbReference>
<dbReference type="AlphaFoldDB" id="A0A9P1GZ89"/>
<dbReference type="Pfam" id="PF00271">
    <property type="entry name" value="Helicase_C"/>
    <property type="match status" value="1"/>
</dbReference>
<keyword evidence="5" id="KW-0547">Nucleotide-binding</keyword>
<evidence type="ECO:0000313" key="14">
    <source>
        <dbReference type="EMBL" id="CAI4212572.1"/>
    </source>
</evidence>
<reference evidence="14" key="1">
    <citation type="submission" date="2022-11" db="EMBL/GenBank/DDBJ databases">
        <authorList>
            <person name="Scott C."/>
            <person name="Bruce N."/>
        </authorList>
    </citation>
    <scope>NUCLEOTIDE SEQUENCE</scope>
</reference>
<evidence type="ECO:0000256" key="10">
    <source>
        <dbReference type="ARBA" id="ARBA00023128"/>
    </source>
</evidence>
<keyword evidence="8" id="KW-0067">ATP-binding</keyword>
<dbReference type="GO" id="GO:0016787">
    <property type="term" value="F:hydrolase activity"/>
    <property type="evidence" value="ECO:0007669"/>
    <property type="project" value="UniProtKB-KW"/>
</dbReference>
<dbReference type="EC" id="3.6.4.13" evidence="4"/>
<keyword evidence="7" id="KW-0347">Helicase</keyword>
<feature type="compositionally biased region" description="Low complexity" evidence="12">
    <location>
        <begin position="621"/>
        <end position="636"/>
    </location>
</feature>
<feature type="compositionally biased region" description="Basic and acidic residues" evidence="12">
    <location>
        <begin position="656"/>
        <end position="668"/>
    </location>
</feature>